<feature type="compositionally biased region" description="Polar residues" evidence="1">
    <location>
        <begin position="103"/>
        <end position="134"/>
    </location>
</feature>
<dbReference type="InParanoid" id="A0A1Y2MAK6"/>
<dbReference type="AlphaFoldDB" id="A0A1Y2MAK6"/>
<name>A0A1Y2MAK6_EPING</name>
<sequence>MLAVETRPAPLFRKQSIFRRFSKKEKPLQISYPIIDEAPLPYAQPPPRSPRKLVRRSLQKDEVGRVPATPPVLPPLDTTPAPSPRAKITHTRNDSGTFPDLPISQQFSRAPSSSPTPSQHSNDLIHPSTDSSFPRVSRNAHATSPFPHNTRIGPWNLFLPPTQVHALYTGFFPEDMADEWFVFSEGPDVNGKLKVHFHRAWTGLKVAELFVVMDLKGEGAGKVVGIKWNGSEQTGRMGEEGAKSTIRLGCVKVLGFRLEGEAF</sequence>
<proteinExistence type="predicted"/>
<gene>
    <name evidence="2" type="ORF">B5807_02252</name>
</gene>
<organism evidence="2 3">
    <name type="scientific">Epicoccum nigrum</name>
    <name type="common">Soil fungus</name>
    <name type="synonym">Epicoccum purpurascens</name>
    <dbReference type="NCBI Taxonomy" id="105696"/>
    <lineage>
        <taxon>Eukaryota</taxon>
        <taxon>Fungi</taxon>
        <taxon>Dikarya</taxon>
        <taxon>Ascomycota</taxon>
        <taxon>Pezizomycotina</taxon>
        <taxon>Dothideomycetes</taxon>
        <taxon>Pleosporomycetidae</taxon>
        <taxon>Pleosporales</taxon>
        <taxon>Pleosporineae</taxon>
        <taxon>Didymellaceae</taxon>
        <taxon>Epicoccum</taxon>
    </lineage>
</organism>
<reference evidence="2 3" key="1">
    <citation type="journal article" date="2017" name="Genome Announc.">
        <title>Genome sequence of the saprophytic ascomycete Epicoccum nigrum ICMP 19927 strain isolated from New Zealand.</title>
        <authorList>
            <person name="Fokin M."/>
            <person name="Fleetwood D."/>
            <person name="Weir B.S."/>
            <person name="Villas-Boas S.G."/>
        </authorList>
    </citation>
    <scope>NUCLEOTIDE SEQUENCE [LARGE SCALE GENOMIC DNA]</scope>
    <source>
        <strain evidence="2 3">ICMP 19927</strain>
    </source>
</reference>
<dbReference type="EMBL" id="KZ107839">
    <property type="protein sequence ID" value="OSS53042.1"/>
    <property type="molecule type" value="Genomic_DNA"/>
</dbReference>
<evidence type="ECO:0000313" key="3">
    <source>
        <dbReference type="Proteomes" id="UP000193240"/>
    </source>
</evidence>
<keyword evidence="3" id="KW-1185">Reference proteome</keyword>
<evidence type="ECO:0000313" key="2">
    <source>
        <dbReference type="EMBL" id="OSS53042.1"/>
    </source>
</evidence>
<dbReference type="Proteomes" id="UP000193240">
    <property type="component" value="Unassembled WGS sequence"/>
</dbReference>
<accession>A0A1Y2MAK6</accession>
<dbReference type="OMA" id="WDIFLPP"/>
<dbReference type="STRING" id="105696.A0A1Y2MAK6"/>
<feature type="region of interest" description="Disordered" evidence="1">
    <location>
        <begin position="38"/>
        <end position="147"/>
    </location>
</feature>
<evidence type="ECO:0000256" key="1">
    <source>
        <dbReference type="SAM" id="MobiDB-lite"/>
    </source>
</evidence>
<protein>
    <submittedName>
        <fullName evidence="2">Uncharacterized protein</fullName>
    </submittedName>
</protein>